<dbReference type="EMBL" id="CP104013">
    <property type="protein sequence ID" value="UYP45197.1"/>
    <property type="molecule type" value="Genomic_DNA"/>
</dbReference>
<evidence type="ECO:0000256" key="3">
    <source>
        <dbReference type="ARBA" id="ARBA00022777"/>
    </source>
</evidence>
<dbReference type="PANTHER" id="PTHR43085:SF57">
    <property type="entry name" value="CARBOHYDRATE KINASE PFKB DOMAIN-CONTAINING PROTEIN"/>
    <property type="match status" value="1"/>
</dbReference>
<dbReference type="SUPFAM" id="SSF53613">
    <property type="entry name" value="Ribokinase-like"/>
    <property type="match status" value="1"/>
</dbReference>
<feature type="domain" description="Carbohydrate kinase PfkB" evidence="4">
    <location>
        <begin position="20"/>
        <end position="320"/>
    </location>
</feature>
<protein>
    <submittedName>
        <fullName evidence="5">ADP-dependent ribose-1-phosphate kinase</fullName>
        <ecNumber evidence="5">2.7.1.212</ecNumber>
    </submittedName>
</protein>
<accession>A0ABY6HNW8</accession>
<proteinExistence type="inferred from homology"/>
<keyword evidence="3 5" id="KW-0418">Kinase</keyword>
<dbReference type="GO" id="GO:0016301">
    <property type="term" value="F:kinase activity"/>
    <property type="evidence" value="ECO:0007669"/>
    <property type="project" value="UniProtKB-KW"/>
</dbReference>
<dbReference type="Proteomes" id="UP001208689">
    <property type="component" value="Chromosome"/>
</dbReference>
<dbReference type="InterPro" id="IPR029056">
    <property type="entry name" value="Ribokinase-like"/>
</dbReference>
<dbReference type="InterPro" id="IPR002173">
    <property type="entry name" value="Carboh/pur_kinase_PfkB_CS"/>
</dbReference>
<dbReference type="PROSITE" id="PS00584">
    <property type="entry name" value="PFKB_KINASES_2"/>
    <property type="match status" value="1"/>
</dbReference>
<gene>
    <name evidence="5" type="ORF">NEF87_001482</name>
</gene>
<evidence type="ECO:0000256" key="1">
    <source>
        <dbReference type="ARBA" id="ARBA00010688"/>
    </source>
</evidence>
<dbReference type="PANTHER" id="PTHR43085">
    <property type="entry name" value="HEXOKINASE FAMILY MEMBER"/>
    <property type="match status" value="1"/>
</dbReference>
<dbReference type="InterPro" id="IPR050306">
    <property type="entry name" value="PfkB_Carbo_kinase"/>
</dbReference>
<sequence>METFTKKYDVIGLGSCTMDLIFAVDDIMRIEMIDRNNVDKKYVAIENSSKLNVKSVKSFPGGSAANIACDLANIGLKTAYIGGIGNDSAGDACLVDMQNHHVDTSGVKVFSDDATAHSVIIMNSNYKDRSILAYKGANDLFSASHVPEEMLRNTRCFAWTSLTSKNGIGAIKKCIEITKNAGGFIAAAPSISIIKNNREEAIDLIKSADITSLNDEEIEALTEIRGDLHKAMEKLFSWGIKIVNLTQGKLGQWISDGKTLVKTQPPKIHVSDTTGAGDATMSGIIYGYLNGKSLHETSMIAASMSAMEIEATGVRVGLPAKFSELQAFMDAHEFQQETSNF</sequence>
<evidence type="ECO:0000313" key="6">
    <source>
        <dbReference type="Proteomes" id="UP001208689"/>
    </source>
</evidence>
<dbReference type="EC" id="2.7.1.212" evidence="5"/>
<evidence type="ECO:0000313" key="5">
    <source>
        <dbReference type="EMBL" id="UYP45197.1"/>
    </source>
</evidence>
<dbReference type="Pfam" id="PF00294">
    <property type="entry name" value="PfkB"/>
    <property type="match status" value="1"/>
</dbReference>
<dbReference type="InterPro" id="IPR011611">
    <property type="entry name" value="PfkB_dom"/>
</dbReference>
<keyword evidence="2 5" id="KW-0808">Transferase</keyword>
<comment type="similarity">
    <text evidence="1">Belongs to the carbohydrate kinase PfkB family.</text>
</comment>
<dbReference type="PROSITE" id="PS00583">
    <property type="entry name" value="PFKB_KINASES_1"/>
    <property type="match status" value="1"/>
</dbReference>
<evidence type="ECO:0000256" key="2">
    <source>
        <dbReference type="ARBA" id="ARBA00022679"/>
    </source>
</evidence>
<evidence type="ECO:0000259" key="4">
    <source>
        <dbReference type="Pfam" id="PF00294"/>
    </source>
</evidence>
<organism evidence="5 6">
    <name type="scientific">Candidatus Lokiarchaeum ossiferum</name>
    <dbReference type="NCBI Taxonomy" id="2951803"/>
    <lineage>
        <taxon>Archaea</taxon>
        <taxon>Promethearchaeati</taxon>
        <taxon>Promethearchaeota</taxon>
        <taxon>Promethearchaeia</taxon>
        <taxon>Promethearchaeales</taxon>
        <taxon>Promethearchaeaceae</taxon>
        <taxon>Candidatus Lokiarchaeum</taxon>
    </lineage>
</organism>
<name>A0ABY6HNW8_9ARCH</name>
<reference evidence="5" key="1">
    <citation type="submission" date="2022-09" db="EMBL/GenBank/DDBJ databases">
        <title>Actin cytoskeleton and complex cell architecture in an #Asgard archaeon.</title>
        <authorList>
            <person name="Ponce Toledo R.I."/>
            <person name="Schleper C."/>
            <person name="Rodrigues Oliveira T."/>
            <person name="Wollweber F."/>
            <person name="Xu J."/>
            <person name="Rittmann S."/>
            <person name="Klingl A."/>
            <person name="Pilhofer M."/>
        </authorList>
    </citation>
    <scope>NUCLEOTIDE SEQUENCE</scope>
    <source>
        <strain evidence="5">B-35</strain>
    </source>
</reference>
<dbReference type="Gene3D" id="3.40.1190.20">
    <property type="match status" value="1"/>
</dbReference>
<keyword evidence="6" id="KW-1185">Reference proteome</keyword>